<accession>A0A0L8GW88</accession>
<sequence>MENILLPFLKYTSHQPIIIKVVHCMRIHMHSHVCPRSYMLNPSALPEWTPMALFHCHRTKATLTIHLEHYLFKIASGCSYILIISCPPLHNEGGYNNNNKQAMSIVTVVIVMYSSIVFMC</sequence>
<protein>
    <submittedName>
        <fullName evidence="1">Uncharacterized protein</fullName>
    </submittedName>
</protein>
<evidence type="ECO:0000313" key="1">
    <source>
        <dbReference type="EMBL" id="KOF80880.1"/>
    </source>
</evidence>
<gene>
    <name evidence="1" type="ORF">OCBIM_22027278mg</name>
</gene>
<name>A0A0L8GW88_OCTBM</name>
<organism evidence="1">
    <name type="scientific">Octopus bimaculoides</name>
    <name type="common">California two-spotted octopus</name>
    <dbReference type="NCBI Taxonomy" id="37653"/>
    <lineage>
        <taxon>Eukaryota</taxon>
        <taxon>Metazoa</taxon>
        <taxon>Spiralia</taxon>
        <taxon>Lophotrochozoa</taxon>
        <taxon>Mollusca</taxon>
        <taxon>Cephalopoda</taxon>
        <taxon>Coleoidea</taxon>
        <taxon>Octopodiformes</taxon>
        <taxon>Octopoda</taxon>
        <taxon>Incirrata</taxon>
        <taxon>Octopodidae</taxon>
        <taxon>Octopus</taxon>
    </lineage>
</organism>
<reference evidence="1" key="1">
    <citation type="submission" date="2015-07" db="EMBL/GenBank/DDBJ databases">
        <title>MeaNS - Measles Nucleotide Surveillance Program.</title>
        <authorList>
            <person name="Tran T."/>
            <person name="Druce J."/>
        </authorList>
    </citation>
    <scope>NUCLEOTIDE SEQUENCE</scope>
    <source>
        <strain evidence="1">UCB-OBI-ISO-001</strain>
        <tissue evidence="1">Gonad</tissue>
    </source>
</reference>
<dbReference type="EMBL" id="KQ420241">
    <property type="protein sequence ID" value="KOF80880.1"/>
    <property type="molecule type" value="Genomic_DNA"/>
</dbReference>
<proteinExistence type="predicted"/>
<dbReference type="AlphaFoldDB" id="A0A0L8GW88"/>